<dbReference type="Pfam" id="PF13585">
    <property type="entry name" value="CHU_C"/>
    <property type="match status" value="1"/>
</dbReference>
<dbReference type="SUPFAM" id="SSF53300">
    <property type="entry name" value="vWA-like"/>
    <property type="match status" value="1"/>
</dbReference>
<comment type="caution">
    <text evidence="3">The sequence shown here is derived from an EMBL/GenBank/DDBJ whole genome shotgun (WGS) entry which is preliminary data.</text>
</comment>
<dbReference type="EMBL" id="JRLF01000012">
    <property type="protein sequence ID" value="KQB39789.1"/>
    <property type="molecule type" value="Genomic_DNA"/>
</dbReference>
<sequence>MEKLLLSLSSYLLDIKKIYFAVLFLLWSSIGLAQSITTNKTVTANATNCGIVNVKVDITGANPITRNSDVVLAIDISGSMGYTIPGDFKTSMDYAKDAALAFLTQAKVNPQNRIAIVAYSTTASLKIGLTYLNAAGVAAITTQINNLQATNSTNLYGGIVRSETELETNGRFDCRSARAIILLTDGVANVTGTNGNTTCNISKTSQCVTTAINAATNAKTTTKSSIVYNNQLFSVGLFGGLSGNINTNNSEQNIAKYTLDNIQGSPAYITQSGANLTSIYNQIATQISWVAQNLITKETVIPGFTIGSITTSKGTASLSGQVITWNTDFLNSETITLNYQLTPTGTACGNQIVSTSTLNYQNSSCANDSKAINTSSYFVPCVPLITGILTACGSTTLTATTNASSPTYVWYKDNAVLAGQTSATLVVTASGAYKVKVKNGTTNCELTSAESTVSISPAAALTAPANASISGCGTGAITGLAYSTSSSTITLAQLVAAGGSLPNSTLLGTYTISYSDVATGTCPTIVTRTFKVVTGCGSITASQNISITDTSAPTWTTSATALNTTLQCSDTAGLTTAQNQAPVATDNCGGTVTYTKTSGTFAASSCANSGTYTNTWIAKDVCLNTSTIFTQVITIQDTSAPTWTTSATALNITLQCSDAAGLTTAQNQAPIATDNCSGTVTYTKTSGAFVVGSCANSGTYTNTWIAKDVCLNTSTIFTQVITIQDTSAPTWTTSATALNTTLQCSDTAGLAAAQNQAPIATDNCNGTVTYTKTSGTFAVGSCANSGTYTNTWIAKDVCLNTSTIFTQVITIQDTSAPTWTTAISSLNKTIECSDADALTSAQALFPTASDLCDADVSNIVKVSGAFVASANCSNAGTYTNTWTVKDDCGNTSDTFTQVITIQDTSKPIFIGDLPIDSTVSCDAVPEPANIEASDNCSGDLPIVFSETKSDIQNGCNTNYTLTRKWNTSDCSANTATYTQIITVRDTTPPTGTAPTDVTNLQTIADIPVGSLTDIKDAADNCSTAIDITISDTDNGGSGCEGNAYILTRTYILTDCAGNKTELKQTFTVENQVSVTGVASNVTCLNGKDGSIMITNSPGSTVVIKNENNEVVGNNNLPAGTYTLIATSSVNTGNQTCSAIATVVITQPAYTIKISGQIINKDTNTPLAGVPVTLIPQGTTTGSTLLRITGADGLYSFSGMSSGSYLVQVQDANLNSAYQLYPIDSSLFFTTLEDCKFQQHNFEYGKSTLPVLGDYVWYDTNANGIQDEWYDVNNDGVVTKNTPDENGAVDYNQWEWIDLNGDGSYAGSLNVGELNAGGFGNAQSPNVIIDGPNGYHAEVIVGIEGFWRNRPETANPYGEYKIKLVKDANLDAVAANLGATGLVKVIPSITDKKITNKTAKSQLHTVCATTGGAGGYIVKISPEDLVHLNADFGVNCKVYSDIVANDDTAGPIVGVNVTTPNVLNVLHNDTLEGITVTASDVIITTVTPNAFLQLNPDGSVAVLPNAPAGTLTLVYQICEADQTDNCDTAIVTITISAPPAPPAPVVATDDVYANIGCNTFGLAGNVLSNDFKGLTKASLDLVNFTLLTQNNTAVKTDPNITFDILGNVTVSGLTPAGTYTYSYQICDKINPDNCDTATVTVIVVPNGTTNISGSACNNDSTLINLLSLLPENTPATGSWIDAGNSNSIQGNTLNAFGLALGNYTFEYKITDQNCPRSIILNMQINDDCKVLACGNVIVHNAFSPNGDGINDYFRIDSIDDITCYPENNVEIYNRWGILVFETDNYNNTTNAFDGTSRGRTTVKQSDGLPTGTYFYIVNYKSLDGNNLLQNNKKDGYLYLSK</sequence>
<evidence type="ECO:0000313" key="4">
    <source>
        <dbReference type="Proteomes" id="UP000050443"/>
    </source>
</evidence>
<dbReference type="Gene3D" id="3.40.50.410">
    <property type="entry name" value="von Willebrand factor, type A domain"/>
    <property type="match status" value="1"/>
</dbReference>
<evidence type="ECO:0000313" key="3">
    <source>
        <dbReference type="EMBL" id="KQB39789.1"/>
    </source>
</evidence>
<protein>
    <submittedName>
        <fullName evidence="3">von Willebrand factor, type A</fullName>
    </submittedName>
</protein>
<evidence type="ECO:0000256" key="1">
    <source>
        <dbReference type="ARBA" id="ARBA00022729"/>
    </source>
</evidence>
<dbReference type="SUPFAM" id="SSF49478">
    <property type="entry name" value="Cna protein B-type domain"/>
    <property type="match status" value="1"/>
</dbReference>
<reference evidence="3 4" key="1">
    <citation type="submission" date="2014-09" db="EMBL/GenBank/DDBJ databases">
        <title>Genome sequence of Flavobacterium aquidurense RC62.</title>
        <authorList>
            <person name="Kim J.F."/>
            <person name="Kwak M.-J."/>
        </authorList>
    </citation>
    <scope>NUCLEOTIDE SEQUENCE [LARGE SCALE GENOMIC DNA]</scope>
    <source>
        <strain evidence="3 4">RC62</strain>
    </source>
</reference>
<organism evidence="3 4">
    <name type="scientific">Flavobacterium aquidurense</name>
    <dbReference type="NCBI Taxonomy" id="362413"/>
    <lineage>
        <taxon>Bacteria</taxon>
        <taxon>Pseudomonadati</taxon>
        <taxon>Bacteroidota</taxon>
        <taxon>Flavobacteriia</taxon>
        <taxon>Flavobacteriales</taxon>
        <taxon>Flavobacteriaceae</taxon>
        <taxon>Flavobacterium</taxon>
    </lineage>
</organism>
<dbReference type="Proteomes" id="UP000050443">
    <property type="component" value="Unassembled WGS sequence"/>
</dbReference>
<feature type="domain" description="VWFA" evidence="2">
    <location>
        <begin position="69"/>
        <end position="283"/>
    </location>
</feature>
<dbReference type="PATRIC" id="fig|362413.3.peg.1444"/>
<dbReference type="RefSeq" id="WP_055096566.1">
    <property type="nucleotide sequence ID" value="NZ_JRLF01000012.1"/>
</dbReference>
<keyword evidence="1" id="KW-0732">Signal</keyword>
<dbReference type="InterPro" id="IPR013783">
    <property type="entry name" value="Ig-like_fold"/>
</dbReference>
<dbReference type="InterPro" id="IPR026341">
    <property type="entry name" value="T9SS_type_B"/>
</dbReference>
<dbReference type="CDD" id="cd00198">
    <property type="entry name" value="vWFA"/>
    <property type="match status" value="1"/>
</dbReference>
<dbReference type="Pfam" id="PF13519">
    <property type="entry name" value="VWA_2"/>
    <property type="match status" value="1"/>
</dbReference>
<dbReference type="OrthoDB" id="599464at2"/>
<name>A0A0Q0XU81_9FLAO</name>
<accession>A0A0Q0XU81</accession>
<gene>
    <name evidence="3" type="ORF">RC62_1483</name>
</gene>
<dbReference type="Gene3D" id="2.60.40.1220">
    <property type="match status" value="1"/>
</dbReference>
<proteinExistence type="predicted"/>
<dbReference type="InterPro" id="IPR002035">
    <property type="entry name" value="VWF_A"/>
</dbReference>
<dbReference type="SMART" id="SM00327">
    <property type="entry name" value="VWA"/>
    <property type="match status" value="1"/>
</dbReference>
<dbReference type="STRING" id="362413.RC62_1483"/>
<dbReference type="NCBIfam" id="TIGR04131">
    <property type="entry name" value="Bac_Flav_CTERM"/>
    <property type="match status" value="1"/>
</dbReference>
<evidence type="ECO:0000259" key="2">
    <source>
        <dbReference type="PROSITE" id="PS50234"/>
    </source>
</evidence>
<dbReference type="PROSITE" id="PS50234">
    <property type="entry name" value="VWFA"/>
    <property type="match status" value="1"/>
</dbReference>
<dbReference type="Gene3D" id="2.60.40.10">
    <property type="entry name" value="Immunoglobulins"/>
    <property type="match status" value="1"/>
</dbReference>
<dbReference type="InterPro" id="IPR036465">
    <property type="entry name" value="vWFA_dom_sf"/>
</dbReference>
<dbReference type="InterPro" id="IPR014755">
    <property type="entry name" value="Cu-Rt/internalin_Ig-like"/>
</dbReference>